<dbReference type="KEGG" id="splu:LK06_020570"/>
<keyword evidence="1" id="KW-0732">Signal</keyword>
<feature type="chain" id="PRO_5039287941" description="GerMN domain-containing protein" evidence="1">
    <location>
        <begin position="25"/>
        <end position="175"/>
    </location>
</feature>
<feature type="signal peptide" evidence="1">
    <location>
        <begin position="1"/>
        <end position="24"/>
    </location>
</feature>
<protein>
    <recommendedName>
        <fullName evidence="4">GerMN domain-containing protein</fullName>
    </recommendedName>
</protein>
<dbReference type="PROSITE" id="PS51257">
    <property type="entry name" value="PROKAR_LIPOPROTEIN"/>
    <property type="match status" value="1"/>
</dbReference>
<dbReference type="EMBL" id="CP022433">
    <property type="protein sequence ID" value="ASN26198.1"/>
    <property type="molecule type" value="Genomic_DNA"/>
</dbReference>
<accession>A0A221P2B2</accession>
<evidence type="ECO:0000313" key="3">
    <source>
        <dbReference type="Proteomes" id="UP000031501"/>
    </source>
</evidence>
<dbReference type="STRING" id="1355015.LK06_020570"/>
<proteinExistence type="predicted"/>
<name>A0A221P2B2_9ACTN</name>
<organism evidence="2 3">
    <name type="scientific">Streptomyces pluripotens</name>
    <dbReference type="NCBI Taxonomy" id="1355015"/>
    <lineage>
        <taxon>Bacteria</taxon>
        <taxon>Bacillati</taxon>
        <taxon>Actinomycetota</taxon>
        <taxon>Actinomycetes</taxon>
        <taxon>Kitasatosporales</taxon>
        <taxon>Streptomycetaceae</taxon>
        <taxon>Streptomyces</taxon>
    </lineage>
</organism>
<dbReference type="Proteomes" id="UP000031501">
    <property type="component" value="Chromosome"/>
</dbReference>
<evidence type="ECO:0008006" key="4">
    <source>
        <dbReference type="Google" id="ProtNLM"/>
    </source>
</evidence>
<evidence type="ECO:0000313" key="2">
    <source>
        <dbReference type="EMBL" id="ASN26198.1"/>
    </source>
</evidence>
<keyword evidence="3" id="KW-1185">Reference proteome</keyword>
<dbReference type="AlphaFoldDB" id="A0A221P2B2"/>
<evidence type="ECO:0000256" key="1">
    <source>
        <dbReference type="SAM" id="SignalP"/>
    </source>
</evidence>
<reference evidence="2 3" key="1">
    <citation type="submission" date="2017-07" db="EMBL/GenBank/DDBJ databases">
        <title>Genome sequence of Streptomyces pluripotens MUSC 137T.</title>
        <authorList>
            <person name="Ser H.-L."/>
            <person name="Lee L.-H."/>
        </authorList>
    </citation>
    <scope>NUCLEOTIDE SEQUENCE [LARGE SCALE GENOMIC DNA]</scope>
    <source>
        <strain evidence="2 3">MUSC 137</strain>
    </source>
</reference>
<gene>
    <name evidence="2" type="ORF">LK07_21725</name>
</gene>
<sequence>MRGGHGVRRALSRAARSLSACASAAVLVTGCGVRGTGVVQAGGPATVAVVPASTGRVLLFFLSSKDKLMPVARDIHIDQPTDPVPGVKVLTMLFTGPTPAERTAGLHTGLPSHPGPLTATRSPGEVSVLVSFPVHPLTASAVRQLVCTAAFTDGEDGTAAVSVKGTDGSLPAARC</sequence>